<proteinExistence type="predicted"/>
<dbReference type="Gramene" id="OB03G18340.1">
    <property type="protein sequence ID" value="OB03G18340.1"/>
    <property type="gene ID" value="OB03G18340"/>
</dbReference>
<protein>
    <submittedName>
        <fullName evidence="1">Uncharacterized protein</fullName>
    </submittedName>
</protein>
<evidence type="ECO:0000313" key="2">
    <source>
        <dbReference type="Proteomes" id="UP000006038"/>
    </source>
</evidence>
<dbReference type="EnsemblPlants" id="OB03G18340.1">
    <property type="protein sequence ID" value="OB03G18340.1"/>
    <property type="gene ID" value="OB03G18340"/>
</dbReference>
<dbReference type="Proteomes" id="UP000006038">
    <property type="component" value="Chromosome 3"/>
</dbReference>
<dbReference type="HOGENOM" id="CLU_2546253_0_0_1"/>
<reference evidence="1" key="1">
    <citation type="journal article" date="2013" name="Nat. Commun.">
        <title>Whole-genome sequencing of Oryza brachyantha reveals mechanisms underlying Oryza genome evolution.</title>
        <authorList>
            <person name="Chen J."/>
            <person name="Huang Q."/>
            <person name="Gao D."/>
            <person name="Wang J."/>
            <person name="Lang Y."/>
            <person name="Liu T."/>
            <person name="Li B."/>
            <person name="Bai Z."/>
            <person name="Luis Goicoechea J."/>
            <person name="Liang C."/>
            <person name="Chen C."/>
            <person name="Zhang W."/>
            <person name="Sun S."/>
            <person name="Liao Y."/>
            <person name="Zhang X."/>
            <person name="Yang L."/>
            <person name="Song C."/>
            <person name="Wang M."/>
            <person name="Shi J."/>
            <person name="Liu G."/>
            <person name="Liu J."/>
            <person name="Zhou H."/>
            <person name="Zhou W."/>
            <person name="Yu Q."/>
            <person name="An N."/>
            <person name="Chen Y."/>
            <person name="Cai Q."/>
            <person name="Wang B."/>
            <person name="Liu B."/>
            <person name="Min J."/>
            <person name="Huang Y."/>
            <person name="Wu H."/>
            <person name="Li Z."/>
            <person name="Zhang Y."/>
            <person name="Yin Y."/>
            <person name="Song W."/>
            <person name="Jiang J."/>
            <person name="Jackson S.A."/>
            <person name="Wing R.A."/>
            <person name="Wang J."/>
            <person name="Chen M."/>
        </authorList>
    </citation>
    <scope>NUCLEOTIDE SEQUENCE [LARGE SCALE GENOMIC DNA]</scope>
    <source>
        <strain evidence="1">cv. IRGC 101232</strain>
    </source>
</reference>
<organism evidence="1">
    <name type="scientific">Oryza brachyantha</name>
    <name type="common">malo sina</name>
    <dbReference type="NCBI Taxonomy" id="4533"/>
    <lineage>
        <taxon>Eukaryota</taxon>
        <taxon>Viridiplantae</taxon>
        <taxon>Streptophyta</taxon>
        <taxon>Embryophyta</taxon>
        <taxon>Tracheophyta</taxon>
        <taxon>Spermatophyta</taxon>
        <taxon>Magnoliopsida</taxon>
        <taxon>Liliopsida</taxon>
        <taxon>Poales</taxon>
        <taxon>Poaceae</taxon>
        <taxon>BOP clade</taxon>
        <taxon>Oryzoideae</taxon>
        <taxon>Oryzeae</taxon>
        <taxon>Oryzinae</taxon>
        <taxon>Oryza</taxon>
    </lineage>
</organism>
<evidence type="ECO:0000313" key="1">
    <source>
        <dbReference type="EnsemblPlants" id="OB03G18340.1"/>
    </source>
</evidence>
<sequence>MCEISNAKSKAFQITFRSQSVQKLSIFLQWFNLINFDNTIERIEAVIVGASLLLPSSLEIYSPNTEAVAAAAMFSKVDKGCAG</sequence>
<accession>J3LLA8</accession>
<keyword evidence="2" id="KW-1185">Reference proteome</keyword>
<dbReference type="AlphaFoldDB" id="J3LLA8"/>
<reference evidence="1" key="2">
    <citation type="submission" date="2013-04" db="UniProtKB">
        <authorList>
            <consortium name="EnsemblPlants"/>
        </authorList>
    </citation>
    <scope>IDENTIFICATION</scope>
</reference>
<name>J3LLA8_ORYBR</name>